<dbReference type="Proteomes" id="UP001558850">
    <property type="component" value="Unassembled WGS sequence"/>
</dbReference>
<proteinExistence type="predicted"/>
<name>A0ACC6TZ12_9BURK</name>
<protein>
    <submittedName>
        <fullName evidence="1">Uncharacterized protein</fullName>
    </submittedName>
</protein>
<sequence>MHPIIERSFCGLNRACYVRNFLFGLIFPAMLYFIFSHAKGNAPVGMLTFMIGFSILNTLLYPYSRFAYESIIDYIVGRNVFLVNAIMMLVVKIMTMFICWYLAIFIAPVGLAYLYFRNRSTSAA</sequence>
<gene>
    <name evidence="1" type="ORF">AB4Y32_12350</name>
</gene>
<comment type="caution">
    <text evidence="1">The sequence shown here is derived from an EMBL/GenBank/DDBJ whole genome shotgun (WGS) entry which is preliminary data.</text>
</comment>
<reference evidence="1" key="1">
    <citation type="submission" date="2024-07" db="EMBL/GenBank/DDBJ databases">
        <title>A survey of Mimosa microsymbionts across Brazilian biomes reveals a high diversity of Paraburkholderia nodulating endemic species, but also that Cupriavidus is common as a symbiont of widespread species.</title>
        <authorList>
            <person name="Rouws L."/>
            <person name="Barauna A."/>
            <person name="Beukes C."/>
            <person name="Rouws J.R.C."/>
            <person name="De Faria S.M."/>
            <person name="Gross E."/>
            <person name="Bueno Dos Reis Junior F."/>
            <person name="Simon M.F."/>
            <person name="Maluk M."/>
            <person name="Odee D.W."/>
            <person name="Kenicer G."/>
            <person name="Young J.P.W."/>
            <person name="Reis V.M."/>
            <person name="Zilli J."/>
            <person name="James E.K."/>
        </authorList>
    </citation>
    <scope>NUCLEOTIDE SEQUENCE</scope>
    <source>
        <strain evidence="1">EG181B</strain>
    </source>
</reference>
<accession>A0ACC6TZ12</accession>
<evidence type="ECO:0000313" key="1">
    <source>
        <dbReference type="EMBL" id="MEX3932584.1"/>
    </source>
</evidence>
<dbReference type="EMBL" id="JBFRCH010000005">
    <property type="protein sequence ID" value="MEX3932584.1"/>
    <property type="molecule type" value="Genomic_DNA"/>
</dbReference>
<evidence type="ECO:0000313" key="2">
    <source>
        <dbReference type="Proteomes" id="UP001558850"/>
    </source>
</evidence>
<keyword evidence="2" id="KW-1185">Reference proteome</keyword>
<organism evidence="1 2">
    <name type="scientific">Paraburkholderia phymatum</name>
    <dbReference type="NCBI Taxonomy" id="148447"/>
    <lineage>
        <taxon>Bacteria</taxon>
        <taxon>Pseudomonadati</taxon>
        <taxon>Pseudomonadota</taxon>
        <taxon>Betaproteobacteria</taxon>
        <taxon>Burkholderiales</taxon>
        <taxon>Burkholderiaceae</taxon>
        <taxon>Paraburkholderia</taxon>
    </lineage>
</organism>